<evidence type="ECO:0000313" key="7">
    <source>
        <dbReference type="Proteomes" id="UP001162780"/>
    </source>
</evidence>
<evidence type="ECO:0000256" key="3">
    <source>
        <dbReference type="ARBA" id="ARBA00022833"/>
    </source>
</evidence>
<organism evidence="6 7">
    <name type="scientific">Methylomonas rapida</name>
    <dbReference type="NCBI Taxonomy" id="2963939"/>
    <lineage>
        <taxon>Bacteria</taxon>
        <taxon>Pseudomonadati</taxon>
        <taxon>Pseudomonadota</taxon>
        <taxon>Gammaproteobacteria</taxon>
        <taxon>Methylococcales</taxon>
        <taxon>Methylococcaceae</taxon>
        <taxon>Methylomonas</taxon>
    </lineage>
</organism>
<evidence type="ECO:0000256" key="2">
    <source>
        <dbReference type="ARBA" id="ARBA00022723"/>
    </source>
</evidence>
<sequence length="137" mass="15078">MSNLTGSCLCGAVQYEIANPLRFAHNCHCTMCRKAKGAAFATWAYVEYRDFRWIHGSELLGEYRSSPDVRRTFCKVCGSTLQYIADQAFPDAFGLALGTVNGDPGCKPMRHVMVGSKAPWFVIADHLPQSVEAAPSE</sequence>
<keyword evidence="4" id="KW-0456">Lyase</keyword>
<dbReference type="SUPFAM" id="SSF51316">
    <property type="entry name" value="Mss4-like"/>
    <property type="match status" value="1"/>
</dbReference>
<dbReference type="PROSITE" id="PS51891">
    <property type="entry name" value="CENP_V_GFA"/>
    <property type="match status" value="1"/>
</dbReference>
<dbReference type="Gene3D" id="3.90.1590.10">
    <property type="entry name" value="glutathione-dependent formaldehyde- activating enzyme (gfa)"/>
    <property type="match status" value="1"/>
</dbReference>
<keyword evidence="3" id="KW-0862">Zinc</keyword>
<dbReference type="Pfam" id="PF04828">
    <property type="entry name" value="GFA"/>
    <property type="match status" value="1"/>
</dbReference>
<reference evidence="6" key="1">
    <citation type="submission" date="2022-11" db="EMBL/GenBank/DDBJ databases">
        <title>Methylomonas rapida sp. nov., Carotenoid-Producing Obligate Methanotrophs with High Growth Characteristics and Biotechnological Potential.</title>
        <authorList>
            <person name="Tikhonova E.N."/>
            <person name="Suleimanov R.Z."/>
            <person name="Miroshnikov K."/>
            <person name="Oshkin I.Y."/>
            <person name="Belova S.E."/>
            <person name="Danilova O.V."/>
            <person name="Ashikhmin A."/>
            <person name="Konopkin A."/>
            <person name="But S.Y."/>
            <person name="Khmelenina V.N."/>
            <person name="Kuznetsov N."/>
            <person name="Pimenov N.V."/>
            <person name="Dedysh S.N."/>
        </authorList>
    </citation>
    <scope>NUCLEOTIDE SEQUENCE</scope>
    <source>
        <strain evidence="6">MP1</strain>
    </source>
</reference>
<dbReference type="RefSeq" id="WP_269022538.1">
    <property type="nucleotide sequence ID" value="NZ_CP113517.1"/>
</dbReference>
<feature type="domain" description="CENP-V/GFA" evidence="5">
    <location>
        <begin position="4"/>
        <end position="110"/>
    </location>
</feature>
<gene>
    <name evidence="6" type="ORF">NM686_006015</name>
</gene>
<protein>
    <submittedName>
        <fullName evidence="6">GFA family protein</fullName>
    </submittedName>
</protein>
<dbReference type="InterPro" id="IPR011057">
    <property type="entry name" value="Mss4-like_sf"/>
</dbReference>
<evidence type="ECO:0000256" key="1">
    <source>
        <dbReference type="ARBA" id="ARBA00005495"/>
    </source>
</evidence>
<evidence type="ECO:0000259" key="5">
    <source>
        <dbReference type="PROSITE" id="PS51891"/>
    </source>
</evidence>
<dbReference type="PANTHER" id="PTHR33337">
    <property type="entry name" value="GFA DOMAIN-CONTAINING PROTEIN"/>
    <property type="match status" value="1"/>
</dbReference>
<keyword evidence="2" id="KW-0479">Metal-binding</keyword>
<proteinExistence type="inferred from homology"/>
<comment type="similarity">
    <text evidence="1">Belongs to the Gfa family.</text>
</comment>
<keyword evidence="7" id="KW-1185">Reference proteome</keyword>
<dbReference type="PANTHER" id="PTHR33337:SF40">
    <property type="entry name" value="CENP-V_GFA DOMAIN-CONTAINING PROTEIN-RELATED"/>
    <property type="match status" value="1"/>
</dbReference>
<evidence type="ECO:0000313" key="6">
    <source>
        <dbReference type="EMBL" id="WAR46075.1"/>
    </source>
</evidence>
<dbReference type="InterPro" id="IPR006913">
    <property type="entry name" value="CENP-V/GFA"/>
</dbReference>
<name>A0ABY7GNI9_9GAMM</name>
<evidence type="ECO:0000256" key="4">
    <source>
        <dbReference type="ARBA" id="ARBA00023239"/>
    </source>
</evidence>
<dbReference type="EMBL" id="CP113517">
    <property type="protein sequence ID" value="WAR46075.1"/>
    <property type="molecule type" value="Genomic_DNA"/>
</dbReference>
<dbReference type="Proteomes" id="UP001162780">
    <property type="component" value="Chromosome"/>
</dbReference>
<accession>A0ABY7GNI9</accession>